<accession>A0A034VHX1</accession>
<evidence type="ECO:0000313" key="3">
    <source>
        <dbReference type="EMBL" id="JAC41375.1"/>
    </source>
</evidence>
<feature type="compositionally biased region" description="Basic and acidic residues" evidence="2">
    <location>
        <begin position="753"/>
        <end position="763"/>
    </location>
</feature>
<sequence length="1186" mass="138158">MDVILPYNAQNREHFCSSALQVGFHEFVAMKLFYTMKDSDLDVFQLMARERLELVLYGWEVCQGHWDELTNQEEISPHLCTVLKQITQYSLDIWFSNEWEECKPQYKAMLLVCIRRAKNILMKLYGDVFDWDYALQLGIKPWGIPYLKQFIACNSNLIRSLTHSSEHVEAPATPEDIEHLKREGLVLLLLRLIKLFDAGFFEGARKLSIRIIAAWNHDYEETKLLPQVSRTEISEQHKKCLILICHIYLMAIYEMDDNRGFVIDNVVNNIRFYYQNMTEVGGIKENPEEQMEYTPARYIAITCINLNISSNEFIDAFIYDSYDENFVSLFGVISQSYMSYLLGNLLMEMNKLNEDDFCKHIVDFKRVMHLYINERERSEEFMMQELQKKEMKRRSHSLSATKENMTNFYTKMCKGNRLSNIGSSEHMEDGQQAITTLEAESDRRVDPVFQHLPNNEEVLNYVYTVLVKRTHKGWYFAKLIVLLKIIGLQLNAIETWRYHPGLTPEFLMNLEVKLSRLFEDLAIIFQEHLFMEQEFWLTGFYLNPCKKYYETVIRSGMRSNRLSHRFETGENYDDDERYDGKKDRREKGDKGEKVNAINAKYGLLSSTIDVKEILKLANHEAPDFDYDQLYRALHAFRLPDNTIKDLLTVIFLPRNKSFAWALDWVELRKRCKTLLKDADKKRHFIELNMAEANDRLKFLKIDYEKYKHRPQLDYGSIERGYENSNVPNFNKDSSDENDDEDSEDFEADSDLDEPAKHEPKKNDHSELFDSYFMSTRRTRARAAAIMANVLERDDFTTSADEAKSSNEIAVEGKKEACDVKDDVPTGSTTAENESKRDFNEILKERKIFDNSTSGFRPFADIWSLNSQELKTVENKVPHLETGELFNKSNKLEMLKMKTARLLYQQRKRPEESAQQADAFKCKQECNTDVEMLDDESDVSTTARRDSDEVNDFSKDEQGEDEKDTQSPTKAHVERTAQEEHLIQLCMKKRLCVRLRRLTVADVRKLRQPSVRLERIDLQAVADQMCKQRRAQRRATYIESDDNSKSSSNSFGGERTLLDTLKRRLYSSESSTDSDEYKKRRVARPMRGKLGSSALHARAQRSQLKSLKVTPRSASGLKFRISTNETSGGNVATGINATSLPVIDYIQISSSSSSDEVERFSQLQTVQEEVDITADPLYEEEIPIYRI</sequence>
<reference evidence="3" key="1">
    <citation type="journal article" date="2014" name="BMC Genomics">
        <title>Characterizing the developmental transcriptome of the oriental fruit fly, Bactrocera dorsalis (Diptera: Tephritidae) through comparative genomic analysis with Drosophila melanogaster utilizing modENCODE datasets.</title>
        <authorList>
            <person name="Geib S.M."/>
            <person name="Calla B."/>
            <person name="Hall B."/>
            <person name="Hou S."/>
            <person name="Manoukis N.C."/>
        </authorList>
    </citation>
    <scope>NUCLEOTIDE SEQUENCE</scope>
    <source>
        <strain evidence="3">Punador</strain>
    </source>
</reference>
<organism evidence="3">
    <name type="scientific">Bactrocera dorsalis</name>
    <name type="common">Oriental fruit fly</name>
    <name type="synonym">Dacus dorsalis</name>
    <dbReference type="NCBI Taxonomy" id="27457"/>
    <lineage>
        <taxon>Eukaryota</taxon>
        <taxon>Metazoa</taxon>
        <taxon>Ecdysozoa</taxon>
        <taxon>Arthropoda</taxon>
        <taxon>Hexapoda</taxon>
        <taxon>Insecta</taxon>
        <taxon>Pterygota</taxon>
        <taxon>Neoptera</taxon>
        <taxon>Endopterygota</taxon>
        <taxon>Diptera</taxon>
        <taxon>Brachycera</taxon>
        <taxon>Muscomorpha</taxon>
        <taxon>Tephritoidea</taxon>
        <taxon>Tephritidae</taxon>
        <taxon>Bactrocera</taxon>
        <taxon>Bactrocera</taxon>
    </lineage>
</organism>
<dbReference type="AlphaFoldDB" id="A0A034VHX1"/>
<feature type="region of interest" description="Disordered" evidence="2">
    <location>
        <begin position="1032"/>
        <end position="1053"/>
    </location>
</feature>
<proteinExistence type="predicted"/>
<protein>
    <submittedName>
        <fullName evidence="3">Uncharacterized protein</fullName>
    </submittedName>
</protein>
<feature type="compositionally biased region" description="Acidic residues" evidence="2">
    <location>
        <begin position="735"/>
        <end position="752"/>
    </location>
</feature>
<feature type="region of interest" description="Disordered" evidence="2">
    <location>
        <begin position="930"/>
        <end position="975"/>
    </location>
</feature>
<feature type="region of interest" description="Disordered" evidence="2">
    <location>
        <begin position="1067"/>
        <end position="1094"/>
    </location>
</feature>
<feature type="region of interest" description="Disordered" evidence="2">
    <location>
        <begin position="717"/>
        <end position="763"/>
    </location>
</feature>
<dbReference type="EMBL" id="GAKP01017577">
    <property type="protein sequence ID" value="JAC41375.1"/>
    <property type="molecule type" value="Transcribed_RNA"/>
</dbReference>
<feature type="compositionally biased region" description="Basic and acidic residues" evidence="2">
    <location>
        <begin position="942"/>
        <end position="956"/>
    </location>
</feature>
<feature type="compositionally biased region" description="Polar residues" evidence="2">
    <location>
        <begin position="722"/>
        <end position="731"/>
    </location>
</feature>
<name>A0A034VHX1_BACDO</name>
<dbReference type="EMBL" id="GAKP01017576">
    <property type="protein sequence ID" value="JAC41376.1"/>
    <property type="molecule type" value="Transcribed_RNA"/>
</dbReference>
<dbReference type="OrthoDB" id="6427254at2759"/>
<evidence type="ECO:0000256" key="1">
    <source>
        <dbReference type="SAM" id="Coils"/>
    </source>
</evidence>
<keyword evidence="1" id="KW-0175">Coiled coil</keyword>
<feature type="coiled-coil region" evidence="1">
    <location>
        <begin position="675"/>
        <end position="709"/>
    </location>
</feature>
<evidence type="ECO:0000256" key="2">
    <source>
        <dbReference type="SAM" id="MobiDB-lite"/>
    </source>
</evidence>